<protein>
    <submittedName>
        <fullName evidence="2">Uncharacterized protein</fullName>
    </submittedName>
</protein>
<evidence type="ECO:0000256" key="1">
    <source>
        <dbReference type="SAM" id="MobiDB-lite"/>
    </source>
</evidence>
<name>A0A8B6EWH0_MYTGA</name>
<reference evidence="2" key="1">
    <citation type="submission" date="2018-11" db="EMBL/GenBank/DDBJ databases">
        <authorList>
            <person name="Alioto T."/>
            <person name="Alioto T."/>
        </authorList>
    </citation>
    <scope>NUCLEOTIDE SEQUENCE</scope>
</reference>
<keyword evidence="3" id="KW-1185">Reference proteome</keyword>
<proteinExistence type="predicted"/>
<evidence type="ECO:0000313" key="2">
    <source>
        <dbReference type="EMBL" id="VDI40910.1"/>
    </source>
</evidence>
<feature type="non-terminal residue" evidence="2">
    <location>
        <position position="1"/>
    </location>
</feature>
<accession>A0A8B6EWH0</accession>
<gene>
    <name evidence="2" type="ORF">MGAL_10B038280</name>
</gene>
<feature type="region of interest" description="Disordered" evidence="1">
    <location>
        <begin position="47"/>
        <end position="73"/>
    </location>
</feature>
<organism evidence="2 3">
    <name type="scientific">Mytilus galloprovincialis</name>
    <name type="common">Mediterranean mussel</name>
    <dbReference type="NCBI Taxonomy" id="29158"/>
    <lineage>
        <taxon>Eukaryota</taxon>
        <taxon>Metazoa</taxon>
        <taxon>Spiralia</taxon>
        <taxon>Lophotrochozoa</taxon>
        <taxon>Mollusca</taxon>
        <taxon>Bivalvia</taxon>
        <taxon>Autobranchia</taxon>
        <taxon>Pteriomorphia</taxon>
        <taxon>Mytilida</taxon>
        <taxon>Mytiloidea</taxon>
        <taxon>Mytilidae</taxon>
        <taxon>Mytilinae</taxon>
        <taxon>Mytilus</taxon>
    </lineage>
</organism>
<dbReference type="EMBL" id="UYJE01005854">
    <property type="protein sequence ID" value="VDI40910.1"/>
    <property type="molecule type" value="Genomic_DNA"/>
</dbReference>
<dbReference type="AlphaFoldDB" id="A0A8B6EWH0"/>
<comment type="caution">
    <text evidence="2">The sequence shown here is derived from an EMBL/GenBank/DDBJ whole genome shotgun (WGS) entry which is preliminary data.</text>
</comment>
<evidence type="ECO:0000313" key="3">
    <source>
        <dbReference type="Proteomes" id="UP000596742"/>
    </source>
</evidence>
<sequence length="149" mass="17638">MELNSTGNFKRIIKESGYHSRLRLSLCIFENVPPRLEKCRTDTNFLPKISRENTRTPRRRRKSENDLRRSKSYKTRSRFLTTLFPEENVNEMQTMQYADNLEKLKSRRNTYTSHRSTSYGLGRKRNSGRLLSIRSEGDVEKEKAGVLFE</sequence>
<dbReference type="Proteomes" id="UP000596742">
    <property type="component" value="Unassembled WGS sequence"/>
</dbReference>